<evidence type="ECO:0000313" key="2">
    <source>
        <dbReference type="Proteomes" id="UP001488838"/>
    </source>
</evidence>
<proteinExistence type="predicted"/>
<dbReference type="SUPFAM" id="SSF50891">
    <property type="entry name" value="Cyclophilin-like"/>
    <property type="match status" value="1"/>
</dbReference>
<comment type="caution">
    <text evidence="1">The sequence shown here is derived from an EMBL/GenBank/DDBJ whole genome shotgun (WGS) entry which is preliminary data.</text>
</comment>
<name>A0AAW0HXT8_MYOGA</name>
<gene>
    <name evidence="1" type="ORF">U0070_026041</name>
</gene>
<protein>
    <submittedName>
        <fullName evidence="1">Uncharacterized protein</fullName>
    </submittedName>
</protein>
<reference evidence="1 2" key="1">
    <citation type="journal article" date="2023" name="bioRxiv">
        <title>Conserved and derived expression patterns and positive selection on dental genes reveal complex evolutionary context of ever-growing rodent molars.</title>
        <authorList>
            <person name="Calamari Z.T."/>
            <person name="Song A."/>
            <person name="Cohen E."/>
            <person name="Akter M."/>
            <person name="Roy R.D."/>
            <person name="Hallikas O."/>
            <person name="Christensen M.M."/>
            <person name="Li P."/>
            <person name="Marangoni P."/>
            <person name="Jernvall J."/>
            <person name="Klein O.D."/>
        </authorList>
    </citation>
    <scope>NUCLEOTIDE SEQUENCE [LARGE SCALE GENOMIC DNA]</scope>
    <source>
        <strain evidence="1">V071</strain>
    </source>
</reference>
<dbReference type="AlphaFoldDB" id="A0AAW0HXT8"/>
<dbReference type="Gene3D" id="2.40.100.10">
    <property type="entry name" value="Cyclophilin-like"/>
    <property type="match status" value="1"/>
</dbReference>
<dbReference type="InterPro" id="IPR029000">
    <property type="entry name" value="Cyclophilin-like_dom_sf"/>
</dbReference>
<organism evidence="1 2">
    <name type="scientific">Myodes glareolus</name>
    <name type="common">Bank vole</name>
    <name type="synonym">Clethrionomys glareolus</name>
    <dbReference type="NCBI Taxonomy" id="447135"/>
    <lineage>
        <taxon>Eukaryota</taxon>
        <taxon>Metazoa</taxon>
        <taxon>Chordata</taxon>
        <taxon>Craniata</taxon>
        <taxon>Vertebrata</taxon>
        <taxon>Euteleostomi</taxon>
        <taxon>Mammalia</taxon>
        <taxon>Eutheria</taxon>
        <taxon>Euarchontoglires</taxon>
        <taxon>Glires</taxon>
        <taxon>Rodentia</taxon>
        <taxon>Myomorpha</taxon>
        <taxon>Muroidea</taxon>
        <taxon>Cricetidae</taxon>
        <taxon>Arvicolinae</taxon>
        <taxon>Myodes</taxon>
    </lineage>
</organism>
<sequence length="62" mass="6541">MLNQTPIVPNFPSALPTPHICTANVVFGKVKDGVGIVEAMEPFGSRNSKTSKKTTIANSGQL</sequence>
<keyword evidence="2" id="KW-1185">Reference proteome</keyword>
<dbReference type="Proteomes" id="UP001488838">
    <property type="component" value="Unassembled WGS sequence"/>
</dbReference>
<dbReference type="EMBL" id="JBBHLL010000287">
    <property type="protein sequence ID" value="KAK7806898.1"/>
    <property type="molecule type" value="Genomic_DNA"/>
</dbReference>
<accession>A0AAW0HXT8</accession>
<evidence type="ECO:0000313" key="1">
    <source>
        <dbReference type="EMBL" id="KAK7806898.1"/>
    </source>
</evidence>